<dbReference type="InterPro" id="IPR057975">
    <property type="entry name" value="TPR_ANAPC2"/>
</dbReference>
<evidence type="ECO:0000256" key="5">
    <source>
        <dbReference type="ARBA" id="ARBA00023306"/>
    </source>
</evidence>
<keyword evidence="10" id="KW-1185">Reference proteome</keyword>
<dbReference type="InterPro" id="IPR044554">
    <property type="entry name" value="ANAPC2"/>
</dbReference>
<proteinExistence type="inferred from homology"/>
<dbReference type="SMART" id="SM00182">
    <property type="entry name" value="CULLIN"/>
    <property type="match status" value="1"/>
</dbReference>
<feature type="domain" description="Cullin family profile" evidence="7">
    <location>
        <begin position="439"/>
        <end position="630"/>
    </location>
</feature>
<dbReference type="SUPFAM" id="SSF75632">
    <property type="entry name" value="Cullin homology domain"/>
    <property type="match status" value="1"/>
</dbReference>
<dbReference type="EMBL" id="OZ004255">
    <property type="protein sequence ID" value="CAK7900425.1"/>
    <property type="molecule type" value="Genomic_DNA"/>
</dbReference>
<evidence type="ECO:0000256" key="3">
    <source>
        <dbReference type="ARBA" id="ARBA00022776"/>
    </source>
</evidence>
<keyword evidence="4" id="KW-0833">Ubl conjugation pathway</keyword>
<evidence type="ECO:0000313" key="8">
    <source>
        <dbReference type="EMBL" id="CAK7900425.1"/>
    </source>
</evidence>
<name>A0ABP0EN72_9ASCO</name>
<dbReference type="Gene3D" id="1.10.10.10">
    <property type="entry name" value="Winged helix-like DNA-binding domain superfamily/Winged helix DNA-binding domain"/>
    <property type="match status" value="1"/>
</dbReference>
<evidence type="ECO:0000313" key="9">
    <source>
        <dbReference type="EMBL" id="CAK7922381.1"/>
    </source>
</evidence>
<dbReference type="InterPro" id="IPR016158">
    <property type="entry name" value="Cullin_homology"/>
</dbReference>
<dbReference type="Proteomes" id="UP001497600">
    <property type="component" value="Chromosome C"/>
</dbReference>
<evidence type="ECO:0000256" key="4">
    <source>
        <dbReference type="ARBA" id="ARBA00022786"/>
    </source>
</evidence>
<dbReference type="Pfam" id="PF26557">
    <property type="entry name" value="Cullin_AB"/>
    <property type="match status" value="1"/>
</dbReference>
<gene>
    <name evidence="9" type="primary">APC2</name>
    <name evidence="8" type="ORF">CAAN4_C07294</name>
    <name evidence="9" type="ORF">CAAN4_H26060</name>
</gene>
<evidence type="ECO:0000256" key="6">
    <source>
        <dbReference type="PROSITE-ProRule" id="PRU00330"/>
    </source>
</evidence>
<dbReference type="SUPFAM" id="SSF46785">
    <property type="entry name" value="Winged helix' DNA-binding domain"/>
    <property type="match status" value="1"/>
</dbReference>
<dbReference type="InterPro" id="IPR036388">
    <property type="entry name" value="WH-like_DNA-bd_sf"/>
</dbReference>
<evidence type="ECO:0000313" key="10">
    <source>
        <dbReference type="Proteomes" id="UP001497600"/>
    </source>
</evidence>
<keyword evidence="5" id="KW-0131">Cell cycle</keyword>
<evidence type="ECO:0000256" key="2">
    <source>
        <dbReference type="ARBA" id="ARBA00022618"/>
    </source>
</evidence>
<dbReference type="PANTHER" id="PTHR45957:SF1">
    <property type="entry name" value="ANAPHASE-PROMOTING COMPLEX SUBUNIT 2"/>
    <property type="match status" value="1"/>
</dbReference>
<protein>
    <recommendedName>
        <fullName evidence="1">Anaphase-promoting complex subunit 2</fullName>
    </recommendedName>
</protein>
<dbReference type="InterPro" id="IPR036390">
    <property type="entry name" value="WH_DNA-bd_sf"/>
</dbReference>
<dbReference type="Pfam" id="PF25773">
    <property type="entry name" value="TPR_ANAPC2"/>
    <property type="match status" value="2"/>
</dbReference>
<accession>A0ABP0EN72</accession>
<sequence>MSLPLTRDLMEKILSAPTLYNHNYDQFAEIENDVQLLLDWLDPCFPSPQNVFIEPTPRVKSAIRSCLKDDRSQLDFIHLYNNSITTMFREHSQVFVQENFLDLVKTIHQIKQYYEEYLRYLNLGQLAANLFERNLNALFYTHLLDSDNDFTSIMRQYFSSSLFSSVQKSQLTQCISILYSCGLRDEVNGHIVSISIERIKTYIHGVCSGVWDKPVLNQINDWVRLELYIYFSIIIPKSELDSQYLSDLTKIAHDELVSLRISEIFDIVLDFPHSQIALDELHRCILPSRNIGDSYLLASLSVPLLSSQSFQREKLVNKFIEMCQDRILHSGADTIDVVICYTSTIKSFLIIDPKGVILDKVVRPIRRYLKTRSDIISKLVHGLLDDSKNNRLIELAMELRKIPQKNPTNDDLDLNWIPDPIDALPDFKKGKVSDVIESLVSIFDSKVVFTNEFTQLFGHKLLNLRDYDVSDIVESLKLLKLRFGENKFTTLEIMIRDIIDSKQTNENIFQGKKTSMGTVYHPKILSHMYWSMLTEEELKIPEHIEKQFQEYSKYYRDVKYGRGLKLVPSLGLVKLELEFENDVKAYFEVSPSEATVIYLFDGKNQLTTNEICEKTGMNTYNALKAVEYWISREILIEISKDVFAPTLVAPKQSLDEGSSSSRSGSTVFAHKFASIDTIWPFITGMLTNLGPLPVVKIQSFLNITVPKEQQELYSQSNVSLTEYLDWCREEGRLEMTGSLYKIKK</sequence>
<keyword evidence="2" id="KW-0132">Cell division</keyword>
<dbReference type="Proteomes" id="UP001497600">
    <property type="component" value="Chromosome H"/>
</dbReference>
<dbReference type="InterPro" id="IPR036317">
    <property type="entry name" value="Cullin_homology_sf"/>
</dbReference>
<evidence type="ECO:0000256" key="1">
    <source>
        <dbReference type="ARBA" id="ARBA00016068"/>
    </source>
</evidence>
<organism evidence="9 10">
    <name type="scientific">[Candida] anglica</name>
    <dbReference type="NCBI Taxonomy" id="148631"/>
    <lineage>
        <taxon>Eukaryota</taxon>
        <taxon>Fungi</taxon>
        <taxon>Dikarya</taxon>
        <taxon>Ascomycota</taxon>
        <taxon>Saccharomycotina</taxon>
        <taxon>Pichiomycetes</taxon>
        <taxon>Debaryomycetaceae</taxon>
        <taxon>Kurtzmaniella</taxon>
    </lineage>
</organism>
<keyword evidence="3" id="KW-0498">Mitosis</keyword>
<dbReference type="Gene3D" id="3.30.230.130">
    <property type="entry name" value="Cullin, Chain C, Domain 2"/>
    <property type="match status" value="1"/>
</dbReference>
<evidence type="ECO:0000259" key="7">
    <source>
        <dbReference type="PROSITE" id="PS50069"/>
    </source>
</evidence>
<dbReference type="PANTHER" id="PTHR45957">
    <property type="entry name" value="ANAPHASE-PROMOTING COMPLEX SUBUNIT 2"/>
    <property type="match status" value="1"/>
</dbReference>
<dbReference type="PROSITE" id="PS50069">
    <property type="entry name" value="CULLIN_2"/>
    <property type="match status" value="1"/>
</dbReference>
<comment type="similarity">
    <text evidence="6">Belongs to the cullin family.</text>
</comment>
<dbReference type="InterPro" id="IPR014786">
    <property type="entry name" value="ANAPC2_C"/>
</dbReference>
<dbReference type="Pfam" id="PF08672">
    <property type="entry name" value="ANAPC2"/>
    <property type="match status" value="1"/>
</dbReference>
<dbReference type="SMART" id="SM01013">
    <property type="entry name" value="APC2"/>
    <property type="match status" value="1"/>
</dbReference>
<dbReference type="InterPro" id="IPR059120">
    <property type="entry name" value="Cullin-like_AB"/>
</dbReference>
<dbReference type="EMBL" id="OZ004260">
    <property type="protein sequence ID" value="CAK7922381.1"/>
    <property type="molecule type" value="Genomic_DNA"/>
</dbReference>
<reference evidence="9 10" key="1">
    <citation type="submission" date="2024-01" db="EMBL/GenBank/DDBJ databases">
        <authorList>
            <consortium name="Genoscope - CEA"/>
            <person name="William W."/>
        </authorList>
    </citation>
    <scope>NUCLEOTIDE SEQUENCE [LARGE SCALE GENOMIC DNA]</scope>
    <source>
        <strain evidence="9 10">29B2s-10</strain>
    </source>
</reference>